<gene>
    <name evidence="1" type="ORF">Ari01nite_26800</name>
</gene>
<dbReference type="InterPro" id="IPR011009">
    <property type="entry name" value="Kinase-like_dom_sf"/>
</dbReference>
<keyword evidence="2" id="KW-1185">Reference proteome</keyword>
<dbReference type="EMBL" id="BOMV01000026">
    <property type="protein sequence ID" value="GIE95215.1"/>
    <property type="molecule type" value="Genomic_DNA"/>
</dbReference>
<evidence type="ECO:0000313" key="1">
    <source>
        <dbReference type="EMBL" id="GIE95215.1"/>
    </source>
</evidence>
<protein>
    <submittedName>
        <fullName evidence="1">TIGR02569 family protein</fullName>
    </submittedName>
</protein>
<name>A0A919JXA1_9ACTN</name>
<comment type="caution">
    <text evidence="1">The sequence shown here is derived from an EMBL/GenBank/DDBJ whole genome shotgun (WGS) entry which is preliminary data.</text>
</comment>
<organism evidence="1 2">
    <name type="scientific">Paractinoplanes rishiriensis</name>
    <dbReference type="NCBI Taxonomy" id="1050105"/>
    <lineage>
        <taxon>Bacteria</taxon>
        <taxon>Bacillati</taxon>
        <taxon>Actinomycetota</taxon>
        <taxon>Actinomycetes</taxon>
        <taxon>Micromonosporales</taxon>
        <taxon>Micromonosporaceae</taxon>
        <taxon>Paractinoplanes</taxon>
    </lineage>
</organism>
<sequence length="279" mass="30288">MITGRRGPSRRVLAAFGARTPAVAVPGGQGVTWRAGELILKPTDDPALAAWCAETLTALVEDGRFRVSRPVAQSDGWVADGWTAWRWVEGAAADWRIHEIAAAGAAFHEALRAVPRPDLLDRCEDPWRYADRIAWGEEAPATDGPYADLLHRLAAVRTPLTAPCQLIHPDLAGNVLFAAGLPPAVIDWPPYWRPETWAPAVVAVDGLDTGRVSAGDALALGTADDWLQLLIRAEMFRVATKNTAALRGINLVDDKVHHRSTVRLLCRLATEPRSTDDRG</sequence>
<dbReference type="SUPFAM" id="SSF56112">
    <property type="entry name" value="Protein kinase-like (PK-like)"/>
    <property type="match status" value="1"/>
</dbReference>
<proteinExistence type="predicted"/>
<evidence type="ECO:0000313" key="2">
    <source>
        <dbReference type="Proteomes" id="UP000636960"/>
    </source>
</evidence>
<accession>A0A919JXA1</accession>
<dbReference type="Proteomes" id="UP000636960">
    <property type="component" value="Unassembled WGS sequence"/>
</dbReference>
<dbReference type="AlphaFoldDB" id="A0A919JXA1"/>
<dbReference type="RefSeq" id="WP_203781516.1">
    <property type="nucleotide sequence ID" value="NZ_BOMV01000026.1"/>
</dbReference>
<reference evidence="1" key="1">
    <citation type="submission" date="2021-01" db="EMBL/GenBank/DDBJ databases">
        <title>Whole genome shotgun sequence of Actinoplanes rishiriensis NBRC 108556.</title>
        <authorList>
            <person name="Komaki H."/>
            <person name="Tamura T."/>
        </authorList>
    </citation>
    <scope>NUCLEOTIDE SEQUENCE</scope>
    <source>
        <strain evidence="1">NBRC 108556</strain>
    </source>
</reference>